<dbReference type="SUPFAM" id="SSF53335">
    <property type="entry name" value="S-adenosyl-L-methionine-dependent methyltransferases"/>
    <property type="match status" value="1"/>
</dbReference>
<reference evidence="1 2" key="1">
    <citation type="submission" date="2016-06" db="EMBL/GenBank/DDBJ databases">
        <title>Comparative genomics of the ectomycorrhizal sister species Rhizopogon vinicolor and Rhizopogon vesiculosus (Basidiomycota: Boletales) reveals a divergence of the mating type B locus.</title>
        <authorList>
            <consortium name="DOE Joint Genome Institute"/>
            <person name="Mujic A.B."/>
            <person name="Kuo A."/>
            <person name="Tritt A."/>
            <person name="Lipzen A."/>
            <person name="Chen C."/>
            <person name="Johnson J."/>
            <person name="Sharma A."/>
            <person name="Barry K."/>
            <person name="Grigoriev I.V."/>
            <person name="Spatafora J.W."/>
        </authorList>
    </citation>
    <scope>NUCLEOTIDE SEQUENCE [LARGE SCALE GENOMIC DNA]</scope>
    <source>
        <strain evidence="1 2">AM-OR11-026</strain>
    </source>
</reference>
<sequence>MIDNHPNFPEKLAISPLLPCGAHSKRLLDVEENVFGADAQREAIETYGIAGRVWEAAYLMTNYIDQPSNWEFEPPFIDKNVSGRKRVFLELGSGTGIVAAKIAQTAALSGRDHVIVTDLPEVCPLLERNLFVKLEGSSVGRQLYDGVISVRPLPWGSSDHVMKIIQELQLIGDSSDGMHACITRIVCSDLVYFPHLLAPLLRTLLHLTSPPFASTSESQPQVVISYKIRSLLKETPFWSAFGLWFSFEPVIARKIDPNHLPSEWQRLGSDTRDGGDQMFIFVARRRPESLNWTIPLEDTDLLGGVGARGTNNKKSDETFETLLFMGIGEG</sequence>
<dbReference type="GO" id="GO:0032991">
    <property type="term" value="C:protein-containing complex"/>
    <property type="evidence" value="ECO:0007669"/>
    <property type="project" value="TreeGrafter"/>
</dbReference>
<dbReference type="STRING" id="1314800.A0A1B7MV31"/>
<dbReference type="PANTHER" id="PTHR14614">
    <property type="entry name" value="HEPATOCELLULAR CARCINOMA-ASSOCIATED ANTIGEN"/>
    <property type="match status" value="1"/>
</dbReference>
<evidence type="ECO:0000313" key="2">
    <source>
        <dbReference type="Proteomes" id="UP000092154"/>
    </source>
</evidence>
<evidence type="ECO:0000313" key="1">
    <source>
        <dbReference type="EMBL" id="OAX36430.1"/>
    </source>
</evidence>
<gene>
    <name evidence="1" type="ORF">K503DRAFT_744376</name>
</gene>
<dbReference type="InterPro" id="IPR019410">
    <property type="entry name" value="Methyltransf_16"/>
</dbReference>
<dbReference type="Proteomes" id="UP000092154">
    <property type="component" value="Unassembled WGS sequence"/>
</dbReference>
<dbReference type="GO" id="GO:0005829">
    <property type="term" value="C:cytosol"/>
    <property type="evidence" value="ECO:0007669"/>
    <property type="project" value="TreeGrafter"/>
</dbReference>
<dbReference type="OrthoDB" id="413520at2759"/>
<dbReference type="Pfam" id="PF10294">
    <property type="entry name" value="Methyltransf_16"/>
    <property type="match status" value="1"/>
</dbReference>
<dbReference type="EMBL" id="KV448417">
    <property type="protein sequence ID" value="OAX36430.1"/>
    <property type="molecule type" value="Genomic_DNA"/>
</dbReference>
<organism evidence="1 2">
    <name type="scientific">Rhizopogon vinicolor AM-OR11-026</name>
    <dbReference type="NCBI Taxonomy" id="1314800"/>
    <lineage>
        <taxon>Eukaryota</taxon>
        <taxon>Fungi</taxon>
        <taxon>Dikarya</taxon>
        <taxon>Basidiomycota</taxon>
        <taxon>Agaricomycotina</taxon>
        <taxon>Agaricomycetes</taxon>
        <taxon>Agaricomycetidae</taxon>
        <taxon>Boletales</taxon>
        <taxon>Suillineae</taxon>
        <taxon>Rhizopogonaceae</taxon>
        <taxon>Rhizopogon</taxon>
    </lineage>
</organism>
<dbReference type="GO" id="GO:0008757">
    <property type="term" value="F:S-adenosylmethionine-dependent methyltransferase activity"/>
    <property type="evidence" value="ECO:0007669"/>
    <property type="project" value="UniProtKB-ARBA"/>
</dbReference>
<accession>A0A1B7MV31</accession>
<keyword evidence="2" id="KW-1185">Reference proteome</keyword>
<dbReference type="Gene3D" id="3.40.50.150">
    <property type="entry name" value="Vaccinia Virus protein VP39"/>
    <property type="match status" value="1"/>
</dbReference>
<dbReference type="InterPro" id="IPR029063">
    <property type="entry name" value="SAM-dependent_MTases_sf"/>
</dbReference>
<dbReference type="PANTHER" id="PTHR14614:SF161">
    <property type="match status" value="1"/>
</dbReference>
<dbReference type="InParanoid" id="A0A1B7MV31"/>
<name>A0A1B7MV31_9AGAM</name>
<proteinExistence type="predicted"/>
<dbReference type="AlphaFoldDB" id="A0A1B7MV31"/>
<protein>
    <submittedName>
        <fullName evidence="1">Uncharacterized protein</fullName>
    </submittedName>
</protein>